<feature type="domain" description="N-acetyltransferase" evidence="3">
    <location>
        <begin position="24"/>
        <end position="181"/>
    </location>
</feature>
<dbReference type="Gene3D" id="3.40.630.30">
    <property type="match status" value="1"/>
</dbReference>
<organism evidence="4 5">
    <name type="scientific">Phytophthora lilii</name>
    <dbReference type="NCBI Taxonomy" id="2077276"/>
    <lineage>
        <taxon>Eukaryota</taxon>
        <taxon>Sar</taxon>
        <taxon>Stramenopiles</taxon>
        <taxon>Oomycota</taxon>
        <taxon>Peronosporomycetes</taxon>
        <taxon>Peronosporales</taxon>
        <taxon>Peronosporaceae</taxon>
        <taxon>Phytophthora</taxon>
    </lineage>
</organism>
<feature type="region of interest" description="Disordered" evidence="2">
    <location>
        <begin position="163"/>
        <end position="194"/>
    </location>
</feature>
<evidence type="ECO:0000256" key="2">
    <source>
        <dbReference type="SAM" id="MobiDB-lite"/>
    </source>
</evidence>
<dbReference type="SUPFAM" id="SSF55729">
    <property type="entry name" value="Acyl-CoA N-acyltransferases (Nat)"/>
    <property type="match status" value="1"/>
</dbReference>
<keyword evidence="5" id="KW-1185">Reference proteome</keyword>
<proteinExistence type="predicted"/>
<dbReference type="Pfam" id="PF00583">
    <property type="entry name" value="Acetyltransf_1"/>
    <property type="match status" value="1"/>
</dbReference>
<gene>
    <name evidence="4" type="ORF">Plil01_000458600</name>
</gene>
<feature type="compositionally biased region" description="Basic and acidic residues" evidence="2">
    <location>
        <begin position="183"/>
        <end position="194"/>
    </location>
</feature>
<evidence type="ECO:0000313" key="5">
    <source>
        <dbReference type="Proteomes" id="UP001165083"/>
    </source>
</evidence>
<evidence type="ECO:0000259" key="3">
    <source>
        <dbReference type="PROSITE" id="PS51186"/>
    </source>
</evidence>
<dbReference type="PANTHER" id="PTHR13947">
    <property type="entry name" value="GNAT FAMILY N-ACETYLTRANSFERASE"/>
    <property type="match status" value="1"/>
</dbReference>
<sequence>MAPTVSSATATLPSPLPAQDSPKIAIRQFRSEDLPQVIQLFKEGMLVYPGQRDNLRLHEFMDESLKTDLSDIEGTYLTPGGNFWIATPQDEPALVVGMVGLELKPDNEAELRRMSVKNSHRRFGIGRLLISTLEQWAVQHHLRKIWLTTGSVMDKARDGFLLHPREPSLQGGENREGVGNPDKQLDRTAKTQQS</sequence>
<dbReference type="EMBL" id="BSXW01000185">
    <property type="protein sequence ID" value="GMF14198.1"/>
    <property type="molecule type" value="Genomic_DNA"/>
</dbReference>
<dbReference type="InterPro" id="IPR016181">
    <property type="entry name" value="Acyl_CoA_acyltransferase"/>
</dbReference>
<name>A0A9W6TJ84_9STRA</name>
<dbReference type="GO" id="GO:0008080">
    <property type="term" value="F:N-acetyltransferase activity"/>
    <property type="evidence" value="ECO:0007669"/>
    <property type="project" value="InterPro"/>
</dbReference>
<dbReference type="CDD" id="cd04301">
    <property type="entry name" value="NAT_SF"/>
    <property type="match status" value="1"/>
</dbReference>
<dbReference type="PANTHER" id="PTHR13947:SF37">
    <property type="entry name" value="LD18367P"/>
    <property type="match status" value="1"/>
</dbReference>
<accession>A0A9W6TJ84</accession>
<dbReference type="Proteomes" id="UP001165083">
    <property type="component" value="Unassembled WGS sequence"/>
</dbReference>
<dbReference type="AlphaFoldDB" id="A0A9W6TJ84"/>
<reference evidence="4" key="1">
    <citation type="submission" date="2023-04" db="EMBL/GenBank/DDBJ databases">
        <title>Phytophthora lilii NBRC 32176.</title>
        <authorList>
            <person name="Ichikawa N."/>
            <person name="Sato H."/>
            <person name="Tonouchi N."/>
        </authorList>
    </citation>
    <scope>NUCLEOTIDE SEQUENCE</scope>
    <source>
        <strain evidence="4">NBRC 32176</strain>
    </source>
</reference>
<keyword evidence="1" id="KW-0808">Transferase</keyword>
<evidence type="ECO:0000313" key="4">
    <source>
        <dbReference type="EMBL" id="GMF14198.1"/>
    </source>
</evidence>
<evidence type="ECO:0000256" key="1">
    <source>
        <dbReference type="ARBA" id="ARBA00022679"/>
    </source>
</evidence>
<comment type="caution">
    <text evidence="4">The sequence shown here is derived from an EMBL/GenBank/DDBJ whole genome shotgun (WGS) entry which is preliminary data.</text>
</comment>
<dbReference type="OrthoDB" id="91894at2759"/>
<protein>
    <submittedName>
        <fullName evidence="4">Unnamed protein product</fullName>
    </submittedName>
</protein>
<dbReference type="InterPro" id="IPR000182">
    <property type="entry name" value="GNAT_dom"/>
</dbReference>
<dbReference type="InterPro" id="IPR050769">
    <property type="entry name" value="NAT_camello-type"/>
</dbReference>
<dbReference type="PROSITE" id="PS51186">
    <property type="entry name" value="GNAT"/>
    <property type="match status" value="1"/>
</dbReference>